<evidence type="ECO:0000313" key="1">
    <source>
        <dbReference type="EMBL" id="TRY59522.1"/>
    </source>
</evidence>
<proteinExistence type="predicted"/>
<dbReference type="OrthoDB" id="8948707at2759"/>
<accession>A0A553N283</accession>
<dbReference type="Proteomes" id="UP000316079">
    <property type="component" value="Unassembled WGS sequence"/>
</dbReference>
<keyword evidence="2" id="KW-1185">Reference proteome</keyword>
<sequence length="157" mass="17576">MLSKPFDFAATKDSKESSAVYERRLQSLLEHFRGTIAEGGRGVNSLRTFGFDLDANEICAEFHCITNINLRNQFYSGLDIHTPRLLNLIRQKAARTGKFSETQRAMMNLYDQHIVESPEPEISNTAVSVLTIINENSSSPMHFSPVSAAVIVEDQIV</sequence>
<protein>
    <submittedName>
        <fullName evidence="1">Uncharacterized protein</fullName>
    </submittedName>
</protein>
<organism evidence="1 2">
    <name type="scientific">Danionella cerebrum</name>
    <dbReference type="NCBI Taxonomy" id="2873325"/>
    <lineage>
        <taxon>Eukaryota</taxon>
        <taxon>Metazoa</taxon>
        <taxon>Chordata</taxon>
        <taxon>Craniata</taxon>
        <taxon>Vertebrata</taxon>
        <taxon>Euteleostomi</taxon>
        <taxon>Actinopterygii</taxon>
        <taxon>Neopterygii</taxon>
        <taxon>Teleostei</taxon>
        <taxon>Ostariophysi</taxon>
        <taxon>Cypriniformes</taxon>
        <taxon>Danionidae</taxon>
        <taxon>Danioninae</taxon>
        <taxon>Danionella</taxon>
    </lineage>
</organism>
<feature type="non-terminal residue" evidence="1">
    <location>
        <position position="157"/>
    </location>
</feature>
<evidence type="ECO:0000313" key="2">
    <source>
        <dbReference type="Proteomes" id="UP000316079"/>
    </source>
</evidence>
<dbReference type="EMBL" id="SRMA01027116">
    <property type="protein sequence ID" value="TRY59522.1"/>
    <property type="molecule type" value="Genomic_DNA"/>
</dbReference>
<reference evidence="1 2" key="1">
    <citation type="journal article" date="2019" name="Sci. Data">
        <title>Hybrid genome assembly and annotation of Danionella translucida.</title>
        <authorList>
            <person name="Kadobianskyi M."/>
            <person name="Schulze L."/>
            <person name="Schuelke M."/>
            <person name="Judkewitz B."/>
        </authorList>
    </citation>
    <scope>NUCLEOTIDE SEQUENCE [LARGE SCALE GENOMIC DNA]</scope>
    <source>
        <strain evidence="1 2">Bolton</strain>
    </source>
</reference>
<gene>
    <name evidence="1" type="ORF">DNTS_020681</name>
</gene>
<comment type="caution">
    <text evidence="1">The sequence shown here is derived from an EMBL/GenBank/DDBJ whole genome shotgun (WGS) entry which is preliminary data.</text>
</comment>
<dbReference type="AlphaFoldDB" id="A0A553N283"/>
<name>A0A553N283_9TELE</name>